<dbReference type="EMBL" id="QRBI01000105">
    <property type="protein sequence ID" value="RMC14000.1"/>
    <property type="molecule type" value="Genomic_DNA"/>
</dbReference>
<name>A0A3M0KTD2_HIRRU</name>
<dbReference type="AlphaFoldDB" id="A0A3M0KTD2"/>
<dbReference type="Proteomes" id="UP000269221">
    <property type="component" value="Unassembled WGS sequence"/>
</dbReference>
<accession>A0A3M0KTD2</accession>
<evidence type="ECO:0000313" key="2">
    <source>
        <dbReference type="Proteomes" id="UP000269221"/>
    </source>
</evidence>
<reference evidence="1 2" key="1">
    <citation type="submission" date="2018-07" db="EMBL/GenBank/DDBJ databases">
        <title>A high quality draft genome assembly of the barn swallow (H. rustica rustica).</title>
        <authorList>
            <person name="Formenti G."/>
            <person name="Chiara M."/>
            <person name="Poveda L."/>
            <person name="Francoijs K.-J."/>
            <person name="Bonisoli-Alquati A."/>
            <person name="Canova L."/>
            <person name="Gianfranceschi L."/>
            <person name="Horner D.S."/>
            <person name="Saino N."/>
        </authorList>
    </citation>
    <scope>NUCLEOTIDE SEQUENCE [LARGE SCALE GENOMIC DNA]</scope>
    <source>
        <strain evidence="1">Chelidonia</strain>
        <tissue evidence="1">Blood</tissue>
    </source>
</reference>
<organism evidence="1 2">
    <name type="scientific">Hirundo rustica rustica</name>
    <dbReference type="NCBI Taxonomy" id="333673"/>
    <lineage>
        <taxon>Eukaryota</taxon>
        <taxon>Metazoa</taxon>
        <taxon>Chordata</taxon>
        <taxon>Craniata</taxon>
        <taxon>Vertebrata</taxon>
        <taxon>Euteleostomi</taxon>
        <taxon>Archelosauria</taxon>
        <taxon>Archosauria</taxon>
        <taxon>Dinosauria</taxon>
        <taxon>Saurischia</taxon>
        <taxon>Theropoda</taxon>
        <taxon>Coelurosauria</taxon>
        <taxon>Aves</taxon>
        <taxon>Neognathae</taxon>
        <taxon>Neoaves</taxon>
        <taxon>Telluraves</taxon>
        <taxon>Australaves</taxon>
        <taxon>Passeriformes</taxon>
        <taxon>Sylvioidea</taxon>
        <taxon>Hirundinidae</taxon>
        <taxon>Hirundo</taxon>
    </lineage>
</organism>
<dbReference type="OrthoDB" id="276744at2759"/>
<evidence type="ECO:0000313" key="1">
    <source>
        <dbReference type="EMBL" id="RMC14000.1"/>
    </source>
</evidence>
<proteinExistence type="predicted"/>
<keyword evidence="2" id="KW-1185">Reference proteome</keyword>
<gene>
    <name evidence="1" type="ORF">DUI87_09084</name>
</gene>
<protein>
    <submittedName>
        <fullName evidence="1">Uncharacterized protein</fullName>
    </submittedName>
</protein>
<comment type="caution">
    <text evidence="1">The sequence shown here is derived from an EMBL/GenBank/DDBJ whole genome shotgun (WGS) entry which is preliminary data.</text>
</comment>
<sequence length="125" mass="13579">MKMVKDLEGIPYKELLRSLGLFSLEKRRLRGDLIAVTASSRGEEKGSIKNSCIGFSCQGFCSKESLEVVLKQGGFSKKPLEVSLGPLQLIPDSSKTDLLLAKAEPISIGGNASLLRRRKETIAAE</sequence>